<dbReference type="AlphaFoldDB" id="A0AAV8A621"/>
<evidence type="ECO:0000313" key="2">
    <source>
        <dbReference type="Proteomes" id="UP001146793"/>
    </source>
</evidence>
<name>A0AAV8A621_9EUKA</name>
<evidence type="ECO:0000313" key="1">
    <source>
        <dbReference type="EMBL" id="KAJ3449045.1"/>
    </source>
</evidence>
<accession>A0AAV8A621</accession>
<sequence length="105" mass="12571">MSNKKKLKDLQSSQELLGVLREGYQNPNTKLARDYANKRFNDWLCGRENGRFCGLTYSLLPREEFDELISIYIARLKKLNGEDYSWNSFRTKIFKLFGFFEHEYK</sequence>
<gene>
    <name evidence="1" type="ORF">M0812_07243</name>
</gene>
<dbReference type="Proteomes" id="UP001146793">
    <property type="component" value="Unassembled WGS sequence"/>
</dbReference>
<protein>
    <submittedName>
        <fullName evidence="1">Uncharacterized protein</fullName>
    </submittedName>
</protein>
<organism evidence="1 2">
    <name type="scientific">Anaeramoeba flamelloides</name>
    <dbReference type="NCBI Taxonomy" id="1746091"/>
    <lineage>
        <taxon>Eukaryota</taxon>
        <taxon>Metamonada</taxon>
        <taxon>Anaeramoebidae</taxon>
        <taxon>Anaeramoeba</taxon>
    </lineage>
</organism>
<comment type="caution">
    <text evidence="1">The sequence shown here is derived from an EMBL/GenBank/DDBJ whole genome shotgun (WGS) entry which is preliminary data.</text>
</comment>
<reference evidence="1" key="1">
    <citation type="submission" date="2022-08" db="EMBL/GenBank/DDBJ databases">
        <title>Novel sulphate-reducing endosymbionts in the free-living metamonad Anaeramoeba.</title>
        <authorList>
            <person name="Jerlstrom-Hultqvist J."/>
            <person name="Cepicka I."/>
            <person name="Gallot-Lavallee L."/>
            <person name="Salas-Leiva D."/>
            <person name="Curtis B.A."/>
            <person name="Zahonova K."/>
            <person name="Pipaliya S."/>
            <person name="Dacks J."/>
            <person name="Roger A.J."/>
        </authorList>
    </citation>
    <scope>NUCLEOTIDE SEQUENCE</scope>
    <source>
        <strain evidence="1">Busselton2</strain>
    </source>
</reference>
<dbReference type="EMBL" id="JANTQA010000013">
    <property type="protein sequence ID" value="KAJ3449045.1"/>
    <property type="molecule type" value="Genomic_DNA"/>
</dbReference>
<proteinExistence type="predicted"/>